<dbReference type="Proteomes" id="UP000230066">
    <property type="component" value="Unassembled WGS sequence"/>
</dbReference>
<dbReference type="GO" id="GO:0005634">
    <property type="term" value="C:nucleus"/>
    <property type="evidence" value="ECO:0007669"/>
    <property type="project" value="UniProtKB-SubCell"/>
</dbReference>
<dbReference type="AlphaFoldDB" id="A0A4E0RFJ2"/>
<feature type="compositionally biased region" description="Low complexity" evidence="3">
    <location>
        <begin position="694"/>
        <end position="710"/>
    </location>
</feature>
<feature type="compositionally biased region" description="Basic and acidic residues" evidence="3">
    <location>
        <begin position="840"/>
        <end position="882"/>
    </location>
</feature>
<comment type="caution">
    <text evidence="5">The sequence shown here is derived from an EMBL/GenBank/DDBJ whole genome shotgun (WGS) entry which is preliminary data.</text>
</comment>
<keyword evidence="6" id="KW-1185">Reference proteome</keyword>
<dbReference type="GO" id="GO:0006355">
    <property type="term" value="P:regulation of DNA-templated transcription"/>
    <property type="evidence" value="ECO:0007669"/>
    <property type="project" value="InterPro"/>
</dbReference>
<feature type="compositionally biased region" description="Polar residues" evidence="3">
    <location>
        <begin position="640"/>
        <end position="675"/>
    </location>
</feature>
<feature type="compositionally biased region" description="Polar residues" evidence="3">
    <location>
        <begin position="736"/>
        <end position="746"/>
    </location>
</feature>
<feature type="compositionally biased region" description="Polar residues" evidence="3">
    <location>
        <begin position="394"/>
        <end position="420"/>
    </location>
</feature>
<evidence type="ECO:0000256" key="1">
    <source>
        <dbReference type="ARBA" id="ARBA00023242"/>
    </source>
</evidence>
<evidence type="ECO:0000313" key="6">
    <source>
        <dbReference type="Proteomes" id="UP000230066"/>
    </source>
</evidence>
<feature type="region of interest" description="Disordered" evidence="3">
    <location>
        <begin position="339"/>
        <end position="475"/>
    </location>
</feature>
<feature type="region of interest" description="Disordered" evidence="3">
    <location>
        <begin position="178"/>
        <end position="197"/>
    </location>
</feature>
<feature type="region of interest" description="Disordered" evidence="3">
    <location>
        <begin position="209"/>
        <end position="269"/>
    </location>
</feature>
<feature type="region of interest" description="Disordered" evidence="3">
    <location>
        <begin position="1214"/>
        <end position="1261"/>
    </location>
</feature>
<feature type="region of interest" description="Disordered" evidence="3">
    <location>
        <begin position="1089"/>
        <end position="1119"/>
    </location>
</feature>
<gene>
    <name evidence="5" type="ORF">D915_001601</name>
</gene>
<feature type="compositionally biased region" description="Pro residues" evidence="3">
    <location>
        <begin position="252"/>
        <end position="263"/>
    </location>
</feature>
<feature type="region of interest" description="Disordered" evidence="3">
    <location>
        <begin position="577"/>
        <end position="1069"/>
    </location>
</feature>
<comment type="subcellular location">
    <subcellularLocation>
        <location evidence="2">Nucleus</location>
    </subcellularLocation>
</comment>
<dbReference type="PANTHER" id="PTHR47573">
    <property type="entry name" value="PROTEIN AF-9 HOMOLOG"/>
    <property type="match status" value="1"/>
</dbReference>
<dbReference type="EMBL" id="JXXN02000363">
    <property type="protein sequence ID" value="THD27639.1"/>
    <property type="molecule type" value="Genomic_DNA"/>
</dbReference>
<dbReference type="Pfam" id="PF03366">
    <property type="entry name" value="YEATS"/>
    <property type="match status" value="1"/>
</dbReference>
<sequence>MSDKIASGEILFVFKVGHSVHRKAKPSPRRTHHWRCYVDSWSSRYPLSNFVKKVTFQLHESFDNPRQVVCQAPFAIEEDGFGNFRLLIKVEFFDCVTNFSYDLTLSDHNELYTYRTVIVDPAPDNWDAMTQLGGIAIPRNSGPHDVHEVLQTIQASSAVEKLHPYSFFPYLEHQTETELSSPHTSSSGSSVHTATEEFHSGWDREHRMDNQRTQHPGQAISPLRPLNSTPLSPVLPSQPPPLTQLPSQQRTLPPPPPPPPPPLYATMDGDFHDSAMRSVDRYLNQPPLLQKHKKKLQLLHEAQLLLEDAQKQQSQWAAIVQPHRSPSANNTPHYNLVPLSPTISIEPERPSPIHVPESTCRFGQPASTGSLRVSVPQDSSNTFGPVSRCHSAASKPSPSRQSPDSKSNSATSANTVTGESESIPGKRIKRSKSDRDRVEPCTAEANTKPKGSIPIKENRTTSSLPAVAANPPAKPDVRLTSLFDTDLLDHFDDGDDLHSKDVPVNQHPAEGNGSEITSGDRGLVATNQFADHSHLLLDLDEHEFEDMLSRSLFSQCHDSNNPGSPFVDMFGDEDQLQSDASMQSSDERPVSNLAVPARIVNPQSTLSDSDDGVADKKSARPAPLPEVKTPADLNPANRGPTKSLQAKNEPRVSSQTDSEPSTGKNPESTVKSGSVTAKGRLIDVDEQRGKSSVSAISKKQSITSTISGSKRPARDSQSVTSNVVRKEYPREISPLSCDTSEAFSGTSDKRAKITNRHSRGIGNKMPTKENSTQSKSSKKSDSTVQAPVKPPKSSKRDREGGLSVASSSSSSTISLVPQSTGLDTTHVYSPKLKASTTDSNKPKADKKSIKSKSDIQKDLKSAGGVAEKRPTKSKTRTVETKHNSPVKHSKPKVVFSEQDVELSSLSSSSSHGSSPSSADSATSPTPPMSSIPAPTTTTSATATSSITTVSVAESTRVSLTSHTVAVKSATTTVSEISDNSDAKRPSKSKSKTESKTTSRSDKSERKKTTKTNPCTTAPVTNKKPATKSVNLEPESKKPTTQLSDSTSLKKTSVKPKQERPPNSVQSTAVSTTVSTSISAVVNTITATGTAVTTASNTSRSTSGIGSATSTDSGTTEPGRLSNQELELLFDRLLCLTQPHLAIRMGEILLAYQKPTPQSSVLLRTPLDEKPQSTRSAVKILHDQPQVIAFNLRRLPIDCLKQLADLITEDEAISQKVNSEPRNPTANGLSATSSSGGVKTTEACNRNTSDGSNQASTSESFR</sequence>
<dbReference type="PROSITE" id="PS51037">
    <property type="entry name" value="YEATS"/>
    <property type="match status" value="1"/>
</dbReference>
<reference evidence="5" key="1">
    <citation type="submission" date="2019-03" db="EMBL/GenBank/DDBJ databases">
        <title>Improved annotation for the trematode Fasciola hepatica.</title>
        <authorList>
            <person name="Choi Y.-J."/>
            <person name="Martin J."/>
            <person name="Mitreva M."/>
        </authorList>
    </citation>
    <scope>NUCLEOTIDE SEQUENCE [LARGE SCALE GENOMIC DNA]</scope>
</reference>
<evidence type="ECO:0000259" key="4">
    <source>
        <dbReference type="PROSITE" id="PS51037"/>
    </source>
</evidence>
<feature type="compositionally biased region" description="Polar residues" evidence="3">
    <location>
        <begin position="815"/>
        <end position="827"/>
    </location>
</feature>
<keyword evidence="1 2" id="KW-0539">Nucleus</keyword>
<evidence type="ECO:0000256" key="3">
    <source>
        <dbReference type="SAM" id="MobiDB-lite"/>
    </source>
</evidence>
<evidence type="ECO:0000313" key="5">
    <source>
        <dbReference type="EMBL" id="THD27639.1"/>
    </source>
</evidence>
<feature type="compositionally biased region" description="Polar residues" evidence="3">
    <location>
        <begin position="1099"/>
        <end position="1119"/>
    </location>
</feature>
<organism evidence="5 6">
    <name type="scientific">Fasciola hepatica</name>
    <name type="common">Liver fluke</name>
    <dbReference type="NCBI Taxonomy" id="6192"/>
    <lineage>
        <taxon>Eukaryota</taxon>
        <taxon>Metazoa</taxon>
        <taxon>Spiralia</taxon>
        <taxon>Lophotrochozoa</taxon>
        <taxon>Platyhelminthes</taxon>
        <taxon>Trematoda</taxon>
        <taxon>Digenea</taxon>
        <taxon>Plagiorchiida</taxon>
        <taxon>Echinostomata</taxon>
        <taxon>Echinostomatoidea</taxon>
        <taxon>Fasciolidae</taxon>
        <taxon>Fasciola</taxon>
    </lineage>
</organism>
<feature type="compositionally biased region" description="Polar residues" evidence="3">
    <location>
        <begin position="365"/>
        <end position="384"/>
    </location>
</feature>
<dbReference type="InterPro" id="IPR038704">
    <property type="entry name" value="YEAST_sf"/>
</dbReference>
<feature type="compositionally biased region" description="Low complexity" evidence="3">
    <location>
        <begin position="803"/>
        <end position="814"/>
    </location>
</feature>
<dbReference type="InterPro" id="IPR055129">
    <property type="entry name" value="YEATS_dom"/>
</dbReference>
<evidence type="ECO:0000256" key="2">
    <source>
        <dbReference type="PROSITE-ProRule" id="PRU00376"/>
    </source>
</evidence>
<feature type="compositionally biased region" description="Low complexity" evidence="3">
    <location>
        <begin position="930"/>
        <end position="974"/>
    </location>
</feature>
<feature type="compositionally biased region" description="Polar residues" evidence="3">
    <location>
        <begin position="1038"/>
        <end position="1050"/>
    </location>
</feature>
<feature type="compositionally biased region" description="Low complexity" evidence="3">
    <location>
        <begin position="178"/>
        <end position="193"/>
    </location>
</feature>
<feature type="compositionally biased region" description="Low complexity" evidence="3">
    <location>
        <begin position="1089"/>
        <end position="1098"/>
    </location>
</feature>
<dbReference type="InterPro" id="IPR005033">
    <property type="entry name" value="YEATS"/>
</dbReference>
<accession>A0A4E0RFJ2</accession>
<name>A0A4E0RFJ2_FASHE</name>
<dbReference type="Gene3D" id="2.60.40.1970">
    <property type="entry name" value="YEATS domain"/>
    <property type="match status" value="1"/>
</dbReference>
<protein>
    <submittedName>
        <fullName evidence="5">Protein ENL</fullName>
    </submittedName>
</protein>
<feature type="compositionally biased region" description="Basic and acidic residues" evidence="3">
    <location>
        <begin position="680"/>
        <end position="689"/>
    </location>
</feature>
<feature type="domain" description="YEATS" evidence="4">
    <location>
        <begin position="1"/>
        <end position="169"/>
    </location>
</feature>
<feature type="compositionally biased region" description="Basic and acidic residues" evidence="3">
    <location>
        <begin position="980"/>
        <end position="1006"/>
    </location>
</feature>
<proteinExistence type="predicted"/>
<feature type="compositionally biased region" description="Low complexity" evidence="3">
    <location>
        <begin position="903"/>
        <end position="923"/>
    </location>
</feature>